<comment type="caution">
    <text evidence="4">The sequence shown here is derived from an EMBL/GenBank/DDBJ whole genome shotgun (WGS) entry which is preliminary data.</text>
</comment>
<dbReference type="GO" id="GO:0070475">
    <property type="term" value="P:rRNA base methylation"/>
    <property type="evidence" value="ECO:0007669"/>
    <property type="project" value="TreeGrafter"/>
</dbReference>
<dbReference type="AlphaFoldDB" id="A0A8J4F054"/>
<reference evidence="4" key="1">
    <citation type="journal article" date="2021" name="Proc. Natl. Acad. Sci. U.S.A.">
        <title>Three genomes in the algal genus Volvox reveal the fate of a haploid sex-determining region after a transition to homothallism.</title>
        <authorList>
            <person name="Yamamoto K."/>
            <person name="Hamaji T."/>
            <person name="Kawai-Toyooka H."/>
            <person name="Matsuzaki R."/>
            <person name="Takahashi F."/>
            <person name="Nishimura Y."/>
            <person name="Kawachi M."/>
            <person name="Noguchi H."/>
            <person name="Minakuchi Y."/>
            <person name="Umen J.G."/>
            <person name="Toyoda A."/>
            <person name="Nozaki H."/>
        </authorList>
    </citation>
    <scope>NUCLEOTIDE SEQUENCE</scope>
    <source>
        <strain evidence="4">NIES-3780</strain>
    </source>
</reference>
<feature type="region of interest" description="Disordered" evidence="3">
    <location>
        <begin position="304"/>
        <end position="333"/>
    </location>
</feature>
<dbReference type="GO" id="GO:0005634">
    <property type="term" value="C:nucleus"/>
    <property type="evidence" value="ECO:0007669"/>
    <property type="project" value="TreeGrafter"/>
</dbReference>
<dbReference type="InterPro" id="IPR010286">
    <property type="entry name" value="METTL16/RlmF"/>
</dbReference>
<accession>A0A8J4F054</accession>
<dbReference type="PANTHER" id="PTHR13393:SF0">
    <property type="entry name" value="RNA N6-ADENOSINE-METHYLTRANSFERASE METTL16"/>
    <property type="match status" value="1"/>
</dbReference>
<dbReference type="GO" id="GO:0008168">
    <property type="term" value="F:methyltransferase activity"/>
    <property type="evidence" value="ECO:0007669"/>
    <property type="project" value="UniProtKB-KW"/>
</dbReference>
<feature type="region of interest" description="Disordered" evidence="3">
    <location>
        <begin position="116"/>
        <end position="137"/>
    </location>
</feature>
<organism evidence="4 5">
    <name type="scientific">Volvox africanus</name>
    <dbReference type="NCBI Taxonomy" id="51714"/>
    <lineage>
        <taxon>Eukaryota</taxon>
        <taxon>Viridiplantae</taxon>
        <taxon>Chlorophyta</taxon>
        <taxon>core chlorophytes</taxon>
        <taxon>Chlorophyceae</taxon>
        <taxon>CS clade</taxon>
        <taxon>Chlamydomonadales</taxon>
        <taxon>Volvocaceae</taxon>
        <taxon>Volvox</taxon>
    </lineage>
</organism>
<dbReference type="Pfam" id="PF05971">
    <property type="entry name" value="Methyltransf_10"/>
    <property type="match status" value="2"/>
</dbReference>
<dbReference type="PANTHER" id="PTHR13393">
    <property type="entry name" value="SAM-DEPENDENT METHYLTRANSFERASE"/>
    <property type="match status" value="1"/>
</dbReference>
<feature type="region of interest" description="Disordered" evidence="3">
    <location>
        <begin position="468"/>
        <end position="508"/>
    </location>
</feature>
<dbReference type="EMBL" id="BNCO01000021">
    <property type="protein sequence ID" value="GIL55424.1"/>
    <property type="molecule type" value="Genomic_DNA"/>
</dbReference>
<keyword evidence="5" id="KW-1185">Reference proteome</keyword>
<keyword evidence="1" id="KW-0489">Methyltransferase</keyword>
<keyword evidence="2" id="KW-0808">Transferase</keyword>
<evidence type="ECO:0000256" key="1">
    <source>
        <dbReference type="ARBA" id="ARBA00022603"/>
    </source>
</evidence>
<feature type="compositionally biased region" description="Polar residues" evidence="3">
    <location>
        <begin position="474"/>
        <end position="508"/>
    </location>
</feature>
<evidence type="ECO:0000313" key="4">
    <source>
        <dbReference type="EMBL" id="GIL55424.1"/>
    </source>
</evidence>
<dbReference type="Proteomes" id="UP000747399">
    <property type="component" value="Unassembled WGS sequence"/>
</dbReference>
<gene>
    <name evidence="4" type="ORF">Vafri_10981</name>
</gene>
<evidence type="ECO:0000256" key="2">
    <source>
        <dbReference type="ARBA" id="ARBA00022679"/>
    </source>
</evidence>
<dbReference type="InterPro" id="IPR029063">
    <property type="entry name" value="SAM-dependent_MTases_sf"/>
</dbReference>
<protein>
    <recommendedName>
        <fullName evidence="6">U6 small nuclear RNA (adenine-(43)-N(6))-methyltransferase</fullName>
    </recommendedName>
</protein>
<evidence type="ECO:0000313" key="5">
    <source>
        <dbReference type="Proteomes" id="UP000747399"/>
    </source>
</evidence>
<name>A0A8J4F054_9CHLO</name>
<dbReference type="SUPFAM" id="SSF53335">
    <property type="entry name" value="S-adenosyl-L-methionine-dependent methyltransferases"/>
    <property type="match status" value="1"/>
</dbReference>
<evidence type="ECO:0000256" key="3">
    <source>
        <dbReference type="SAM" id="MobiDB-lite"/>
    </source>
</evidence>
<evidence type="ECO:0008006" key="6">
    <source>
        <dbReference type="Google" id="ProtNLM"/>
    </source>
</evidence>
<dbReference type="Gene3D" id="3.40.50.150">
    <property type="entry name" value="Vaccinia Virus protein VP39"/>
    <property type="match status" value="2"/>
</dbReference>
<sequence>MEAELQSAVAEYRAQLAALEPLLAVEPDDKELKEVYEQLQEALSYALAALDEQRQAAAVAAEQLPADEGAVCDPVDGVGVGGVGDGAGAIGVGDGGCGDEPTANVDLDSCKTAAAFGPELEPPHRPRGGARNNTRMHPSNLYYRQEPDFAALAREYDILRPYVTTDAAGRGHLDNTNWEATRALTAVLLQHDFGLKWCLPEGQLVPPVPNRANYIHWISDLLDLSPPALPEGCIRGLDIGCGANFIYCLLGAVLYGWHMVGVDVTQVAVRCSQQLIQDNPQVASLLEVRDLSYLHPELRGPDAAAPAAGFTGSRRRHKRVAPPQGQGLDTGGRIVNSGEPHDWEVIEADGGVDAPGGAGALTAAAVGEAEVSESGLLGGNEQGILLPAFLDEDEMFGFTICNPPFFESMQEASQNPNTAFGGTAAEMVCPGGELAFVLQMMVESETLKGQVHWFTTMVGKKTTFKSLQPPGSAIITSREPNPDSSPSITRSAITPDSTSSGTTPLRPA</sequence>
<proteinExistence type="predicted"/>